<protein>
    <recommendedName>
        <fullName evidence="4">Translation elongation factor EFTs/EF1B dimerisation domain-containing protein</fullName>
    </recommendedName>
</protein>
<gene>
    <name evidence="5" type="ORF">CYMTET_31901</name>
</gene>
<dbReference type="Proteomes" id="UP001190700">
    <property type="component" value="Unassembled WGS sequence"/>
</dbReference>
<dbReference type="GO" id="GO:0003746">
    <property type="term" value="F:translation elongation factor activity"/>
    <property type="evidence" value="ECO:0007669"/>
    <property type="project" value="UniProtKB-KW"/>
</dbReference>
<dbReference type="GO" id="GO:0005739">
    <property type="term" value="C:mitochondrion"/>
    <property type="evidence" value="ECO:0007669"/>
    <property type="project" value="GOC"/>
</dbReference>
<organism evidence="5 6">
    <name type="scientific">Cymbomonas tetramitiformis</name>
    <dbReference type="NCBI Taxonomy" id="36881"/>
    <lineage>
        <taxon>Eukaryota</taxon>
        <taxon>Viridiplantae</taxon>
        <taxon>Chlorophyta</taxon>
        <taxon>Pyramimonadophyceae</taxon>
        <taxon>Pyramimonadales</taxon>
        <taxon>Pyramimonadaceae</taxon>
        <taxon>Cymbomonas</taxon>
    </lineage>
</organism>
<comment type="caution">
    <text evidence="5">The sequence shown here is derived from an EMBL/GenBank/DDBJ whole genome shotgun (WGS) entry which is preliminary data.</text>
</comment>
<comment type="similarity">
    <text evidence="1">Belongs to the EF-Ts family.</text>
</comment>
<reference evidence="5 6" key="1">
    <citation type="journal article" date="2015" name="Genome Biol. Evol.">
        <title>Comparative Genomics of a Bacterivorous Green Alga Reveals Evolutionary Causalities and Consequences of Phago-Mixotrophic Mode of Nutrition.</title>
        <authorList>
            <person name="Burns J.A."/>
            <person name="Paasch A."/>
            <person name="Narechania A."/>
            <person name="Kim E."/>
        </authorList>
    </citation>
    <scope>NUCLEOTIDE SEQUENCE [LARGE SCALE GENOMIC DNA]</scope>
    <source>
        <strain evidence="5 6">PLY_AMNH</strain>
    </source>
</reference>
<dbReference type="SUPFAM" id="SSF54713">
    <property type="entry name" value="Elongation factor Ts (EF-Ts), dimerisation domain"/>
    <property type="match status" value="1"/>
</dbReference>
<dbReference type="Pfam" id="PF00889">
    <property type="entry name" value="EF_TS"/>
    <property type="match status" value="1"/>
</dbReference>
<sequence>IGSIIGAVALGTKDGTPLAETAELQALAKQLAMHAVAAKPKFLLKELVDASSLDAEMDVLRAQAASSGKPANIIEKMVTGRLNKYPHASPFP</sequence>
<keyword evidence="3" id="KW-0648">Protein biosynthesis</keyword>
<dbReference type="EMBL" id="LGRX02019005">
    <property type="protein sequence ID" value="KAK3259087.1"/>
    <property type="molecule type" value="Genomic_DNA"/>
</dbReference>
<evidence type="ECO:0000256" key="1">
    <source>
        <dbReference type="ARBA" id="ARBA00005532"/>
    </source>
</evidence>
<dbReference type="HAMAP" id="MF_00050">
    <property type="entry name" value="EF_Ts"/>
    <property type="match status" value="1"/>
</dbReference>
<keyword evidence="6" id="KW-1185">Reference proteome</keyword>
<dbReference type="PANTHER" id="PTHR11741">
    <property type="entry name" value="ELONGATION FACTOR TS"/>
    <property type="match status" value="1"/>
</dbReference>
<accession>A0AAE0FFW3</accession>
<evidence type="ECO:0000313" key="6">
    <source>
        <dbReference type="Proteomes" id="UP001190700"/>
    </source>
</evidence>
<evidence type="ECO:0000256" key="2">
    <source>
        <dbReference type="ARBA" id="ARBA00022768"/>
    </source>
</evidence>
<dbReference type="InterPro" id="IPR001816">
    <property type="entry name" value="Transl_elong_EFTs/EF1B"/>
</dbReference>
<proteinExistence type="inferred from homology"/>
<feature type="non-terminal residue" evidence="5">
    <location>
        <position position="1"/>
    </location>
</feature>
<dbReference type="GO" id="GO:0070125">
    <property type="term" value="P:mitochondrial translational elongation"/>
    <property type="evidence" value="ECO:0007669"/>
    <property type="project" value="TreeGrafter"/>
</dbReference>
<dbReference type="InterPro" id="IPR014039">
    <property type="entry name" value="Transl_elong_EFTs/EF1B_dimer"/>
</dbReference>
<dbReference type="FunFam" id="1.10.286.20:FF:000001">
    <property type="entry name" value="Elongation factor Ts"/>
    <property type="match status" value="1"/>
</dbReference>
<evidence type="ECO:0000313" key="5">
    <source>
        <dbReference type="EMBL" id="KAK3259087.1"/>
    </source>
</evidence>
<dbReference type="AlphaFoldDB" id="A0AAE0FFW3"/>
<dbReference type="InterPro" id="IPR036402">
    <property type="entry name" value="EF-Ts_dimer_sf"/>
</dbReference>
<evidence type="ECO:0000259" key="4">
    <source>
        <dbReference type="Pfam" id="PF00889"/>
    </source>
</evidence>
<name>A0AAE0FFW3_9CHLO</name>
<keyword evidence="2" id="KW-0251">Elongation factor</keyword>
<feature type="domain" description="Translation elongation factor EFTs/EF1B dimerisation" evidence="4">
    <location>
        <begin position="22"/>
        <end position="85"/>
    </location>
</feature>
<dbReference type="Gene3D" id="3.30.479.20">
    <property type="entry name" value="Elongation factor Ts, dimerisation domain"/>
    <property type="match status" value="1"/>
</dbReference>
<evidence type="ECO:0000256" key="3">
    <source>
        <dbReference type="ARBA" id="ARBA00022917"/>
    </source>
</evidence>
<dbReference type="PANTHER" id="PTHR11741:SF0">
    <property type="entry name" value="ELONGATION FACTOR TS, MITOCHONDRIAL"/>
    <property type="match status" value="1"/>
</dbReference>
<dbReference type="Gene3D" id="1.10.286.20">
    <property type="match status" value="1"/>
</dbReference>